<proteinExistence type="predicted"/>
<dbReference type="GO" id="GO:0046872">
    <property type="term" value="F:metal ion binding"/>
    <property type="evidence" value="ECO:0007669"/>
    <property type="project" value="InterPro"/>
</dbReference>
<sequence length="269" mass="28962">MRQPTNDQFRAEIDRQSALFRTALTGCDEAARVPACPDWAATDLLAHLTEVQAFWAHIVATPITEGSQLDSYDDPTPADTYAARLTEFDAAHRSLGTAVGAATPGDARWMWASDQGLHTVGYITRRQAHEALIHRVDAEQAAAQPVTDADPHLAADGVDEMVTVMLGGHPEWASFAGDGRVVRLAATDTGDEWLVELGRLAGTHPRSGEQFEEAGLRPVTGGEPIATISAPAWPLDLWLWNRTDAASVERTGDADALRHVDDALAEGLN</sequence>
<evidence type="ECO:0000313" key="2">
    <source>
        <dbReference type="EMBL" id="REF30805.1"/>
    </source>
</evidence>
<dbReference type="Proteomes" id="UP000256253">
    <property type="component" value="Unassembled WGS sequence"/>
</dbReference>
<dbReference type="OrthoDB" id="3671213at2"/>
<dbReference type="GO" id="GO:0005886">
    <property type="term" value="C:plasma membrane"/>
    <property type="evidence" value="ECO:0007669"/>
    <property type="project" value="TreeGrafter"/>
</dbReference>
<gene>
    <name evidence="2" type="ORF">DFJ65_1825</name>
</gene>
<dbReference type="EMBL" id="QTUA01000001">
    <property type="protein sequence ID" value="REF30805.1"/>
    <property type="molecule type" value="Genomic_DNA"/>
</dbReference>
<keyword evidence="3" id="KW-1185">Reference proteome</keyword>
<dbReference type="AlphaFoldDB" id="A0A3D9UW21"/>
<organism evidence="2 3">
    <name type="scientific">Calidifontibacter indicus</name>
    <dbReference type="NCBI Taxonomy" id="419650"/>
    <lineage>
        <taxon>Bacteria</taxon>
        <taxon>Bacillati</taxon>
        <taxon>Actinomycetota</taxon>
        <taxon>Actinomycetes</taxon>
        <taxon>Micrococcales</taxon>
        <taxon>Dermacoccaceae</taxon>
        <taxon>Calidifontibacter</taxon>
    </lineage>
</organism>
<evidence type="ECO:0000313" key="3">
    <source>
        <dbReference type="Proteomes" id="UP000256253"/>
    </source>
</evidence>
<name>A0A3D9UW21_9MICO</name>
<dbReference type="InterPro" id="IPR024344">
    <property type="entry name" value="MDMPI_metal-binding"/>
</dbReference>
<dbReference type="SUPFAM" id="SSF109854">
    <property type="entry name" value="DinB/YfiT-like putative metalloenzymes"/>
    <property type="match status" value="1"/>
</dbReference>
<comment type="caution">
    <text evidence="2">The sequence shown here is derived from an EMBL/GenBank/DDBJ whole genome shotgun (WGS) entry which is preliminary data.</text>
</comment>
<evidence type="ECO:0000259" key="1">
    <source>
        <dbReference type="Pfam" id="PF11716"/>
    </source>
</evidence>
<accession>A0A3D9UW21</accession>
<feature type="domain" description="Mycothiol-dependent maleylpyruvate isomerase metal-binding" evidence="1">
    <location>
        <begin position="12"/>
        <end position="138"/>
    </location>
</feature>
<dbReference type="InterPro" id="IPR034660">
    <property type="entry name" value="DinB/YfiT-like"/>
</dbReference>
<dbReference type="PANTHER" id="PTHR40758">
    <property type="entry name" value="CONSERVED PROTEIN"/>
    <property type="match status" value="1"/>
</dbReference>
<reference evidence="2 3" key="1">
    <citation type="submission" date="2018-08" db="EMBL/GenBank/DDBJ databases">
        <title>Sequencing the genomes of 1000 actinobacteria strains.</title>
        <authorList>
            <person name="Klenk H.-P."/>
        </authorList>
    </citation>
    <scope>NUCLEOTIDE SEQUENCE [LARGE SCALE GENOMIC DNA]</scope>
    <source>
        <strain evidence="2 3">DSM 22967</strain>
    </source>
</reference>
<dbReference type="Pfam" id="PF11716">
    <property type="entry name" value="MDMPI_N"/>
    <property type="match status" value="1"/>
</dbReference>
<protein>
    <submittedName>
        <fullName evidence="2">Uncharacterized protein (TIGR03083 family)</fullName>
    </submittedName>
</protein>
<dbReference type="PANTHER" id="PTHR40758:SF1">
    <property type="entry name" value="CONSERVED PROTEIN"/>
    <property type="match status" value="1"/>
</dbReference>
<dbReference type="RefSeq" id="WP_115922742.1">
    <property type="nucleotide sequence ID" value="NZ_QTUA01000001.1"/>
</dbReference>